<organism evidence="3 4">
    <name type="scientific">Acidisarcina polymorpha</name>
    <dbReference type="NCBI Taxonomy" id="2211140"/>
    <lineage>
        <taxon>Bacteria</taxon>
        <taxon>Pseudomonadati</taxon>
        <taxon>Acidobacteriota</taxon>
        <taxon>Terriglobia</taxon>
        <taxon>Terriglobales</taxon>
        <taxon>Acidobacteriaceae</taxon>
        <taxon>Acidisarcina</taxon>
    </lineage>
</organism>
<keyword evidence="4" id="KW-1185">Reference proteome</keyword>
<name>A0A2Z5FX48_9BACT</name>
<dbReference type="KEGG" id="abas:ACPOL_1725"/>
<accession>A0A2Z5FX48</accession>
<dbReference type="EMBL" id="CP030840">
    <property type="protein sequence ID" value="AXC11067.1"/>
    <property type="molecule type" value="Genomic_DNA"/>
</dbReference>
<dbReference type="GO" id="GO:0080120">
    <property type="term" value="P:CAAX-box protein maturation"/>
    <property type="evidence" value="ECO:0007669"/>
    <property type="project" value="UniProtKB-ARBA"/>
</dbReference>
<feature type="domain" description="CAAX prenyl protease 2/Lysostaphin resistance protein A-like" evidence="2">
    <location>
        <begin position="157"/>
        <end position="245"/>
    </location>
</feature>
<feature type="transmembrane region" description="Helical" evidence="1">
    <location>
        <begin position="109"/>
        <end position="137"/>
    </location>
</feature>
<feature type="transmembrane region" description="Helical" evidence="1">
    <location>
        <begin position="36"/>
        <end position="55"/>
    </location>
</feature>
<reference evidence="3 4" key="1">
    <citation type="journal article" date="2018" name="Front. Microbiol.">
        <title>Hydrolytic Capabilities as a Key to Environmental Success: Chitinolytic and Cellulolytic Acidobacteria From Acidic Sub-arctic Soils and Boreal Peatlands.</title>
        <authorList>
            <person name="Belova S.E."/>
            <person name="Ravin N.V."/>
            <person name="Pankratov T.A."/>
            <person name="Rakitin A.L."/>
            <person name="Ivanova A.A."/>
            <person name="Beletsky A.V."/>
            <person name="Mardanov A.V."/>
            <person name="Sinninghe Damste J.S."/>
            <person name="Dedysh S.N."/>
        </authorList>
    </citation>
    <scope>NUCLEOTIDE SEQUENCE [LARGE SCALE GENOMIC DNA]</scope>
    <source>
        <strain evidence="3 4">SBC82</strain>
    </source>
</reference>
<protein>
    <submittedName>
        <fullName evidence="3">Abortive infection protein</fullName>
    </submittedName>
</protein>
<keyword evidence="1" id="KW-0472">Membrane</keyword>
<sequence length="264" mass="28923">MSSSEETRKLNTTVGMTVESELSLDQKASRSTIAPWWHTALIVILIAATSVLGSLRPAKTSMSGHHLANYGVTLAWEWVLAALTYWGIRLKKTPLRELLGERRPGRKAFLLDVGAAAVFWIVSLMVLAVLAVLLRLLHLESAQKQISQLAPASVPEAILWIALSLSAGMCEEFLFRGYLQQQFARATGHIWVGVLVSAVLFGAAHGYEGIAGMLMITAYGALFSILAIRRKSLRAGMIAHAWHDSITGLVLWFLKHARVPLGLF</sequence>
<feature type="transmembrane region" description="Helical" evidence="1">
    <location>
        <begin position="67"/>
        <end position="88"/>
    </location>
</feature>
<dbReference type="Proteomes" id="UP000253606">
    <property type="component" value="Chromosome"/>
</dbReference>
<feature type="transmembrane region" description="Helical" evidence="1">
    <location>
        <begin position="210"/>
        <end position="228"/>
    </location>
</feature>
<feature type="transmembrane region" description="Helical" evidence="1">
    <location>
        <begin position="186"/>
        <end position="204"/>
    </location>
</feature>
<evidence type="ECO:0000256" key="1">
    <source>
        <dbReference type="SAM" id="Phobius"/>
    </source>
</evidence>
<dbReference type="GO" id="GO:0004175">
    <property type="term" value="F:endopeptidase activity"/>
    <property type="evidence" value="ECO:0007669"/>
    <property type="project" value="UniProtKB-ARBA"/>
</dbReference>
<keyword evidence="1" id="KW-0812">Transmembrane</keyword>
<dbReference type="OrthoDB" id="118729at2"/>
<evidence type="ECO:0000259" key="2">
    <source>
        <dbReference type="Pfam" id="PF02517"/>
    </source>
</evidence>
<gene>
    <name evidence="3" type="ORF">ACPOL_1725</name>
</gene>
<proteinExistence type="predicted"/>
<keyword evidence="1" id="KW-1133">Transmembrane helix</keyword>
<evidence type="ECO:0000313" key="4">
    <source>
        <dbReference type="Proteomes" id="UP000253606"/>
    </source>
</evidence>
<dbReference type="PANTHER" id="PTHR43592">
    <property type="entry name" value="CAAX AMINO TERMINAL PROTEASE"/>
    <property type="match status" value="1"/>
</dbReference>
<dbReference type="PANTHER" id="PTHR43592:SF7">
    <property type="entry name" value="CAAX AMINO TERMINAL PROTEASE FAMILY PROTEIN"/>
    <property type="match status" value="1"/>
</dbReference>
<dbReference type="AlphaFoldDB" id="A0A2Z5FX48"/>
<evidence type="ECO:0000313" key="3">
    <source>
        <dbReference type="EMBL" id="AXC11067.1"/>
    </source>
</evidence>
<dbReference type="InterPro" id="IPR003675">
    <property type="entry name" value="Rce1/LyrA-like_dom"/>
</dbReference>
<dbReference type="Pfam" id="PF02517">
    <property type="entry name" value="Rce1-like"/>
    <property type="match status" value="1"/>
</dbReference>